<feature type="domain" description="Type I restriction enzyme HindI endonuclease subunit-like C-terminal" evidence="1">
    <location>
        <begin position="1"/>
        <end position="133"/>
    </location>
</feature>
<evidence type="ECO:0000313" key="3">
    <source>
        <dbReference type="Proteomes" id="UP000255193"/>
    </source>
</evidence>
<evidence type="ECO:0000313" key="2">
    <source>
        <dbReference type="EMBL" id="STZ01646.1"/>
    </source>
</evidence>
<name>A0A378QLA3_9GAMM</name>
<dbReference type="InterPro" id="IPR021810">
    <property type="entry name" value="T1RH-like_C"/>
</dbReference>
<dbReference type="Proteomes" id="UP000255193">
    <property type="component" value="Unassembled WGS sequence"/>
</dbReference>
<dbReference type="Pfam" id="PF11867">
    <property type="entry name" value="T1RH-like_C"/>
    <property type="match status" value="1"/>
</dbReference>
<sequence>MEMLNTAIKGYQNKILTAAEVIEELIKLAKEIKQFDQLADELKLTDYEYAFYSAVAENESAKELMGKDKLRELAIVLTSTIRHNVTVDWMIKEPARARIRTIVKRLLRGYGYPPDMELLATELVLNQAEIIAEELIQDGQNL</sequence>
<dbReference type="AlphaFoldDB" id="A0A378QLA3"/>
<protein>
    <submittedName>
        <fullName evidence="2">Domain of uncharacterized function (DUF3387)</fullName>
    </submittedName>
</protein>
<gene>
    <name evidence="2" type="ORF">NCTC11091_02118</name>
</gene>
<proteinExistence type="predicted"/>
<dbReference type="EMBL" id="UGQA01000005">
    <property type="protein sequence ID" value="STZ01646.1"/>
    <property type="molecule type" value="Genomic_DNA"/>
</dbReference>
<accession>A0A378QLA3</accession>
<evidence type="ECO:0000259" key="1">
    <source>
        <dbReference type="Pfam" id="PF11867"/>
    </source>
</evidence>
<organism evidence="2 3">
    <name type="scientific">Faucicola atlantae</name>
    <dbReference type="NCBI Taxonomy" id="34059"/>
    <lineage>
        <taxon>Bacteria</taxon>
        <taxon>Pseudomonadati</taxon>
        <taxon>Pseudomonadota</taxon>
        <taxon>Gammaproteobacteria</taxon>
        <taxon>Moraxellales</taxon>
        <taxon>Moraxellaceae</taxon>
        <taxon>Faucicola</taxon>
    </lineage>
</organism>
<reference evidence="2 3" key="1">
    <citation type="submission" date="2018-06" db="EMBL/GenBank/DDBJ databases">
        <authorList>
            <consortium name="Pathogen Informatics"/>
            <person name="Doyle S."/>
        </authorList>
    </citation>
    <scope>NUCLEOTIDE SEQUENCE [LARGE SCALE GENOMIC DNA]</scope>
    <source>
        <strain evidence="2 3">NCTC11091</strain>
    </source>
</reference>